<keyword evidence="9 16" id="KW-0418">Kinase</keyword>
<dbReference type="EMBL" id="BMKB01000003">
    <property type="protein sequence ID" value="GGA49321.1"/>
    <property type="molecule type" value="Genomic_DNA"/>
</dbReference>
<dbReference type="SMART" id="SM00387">
    <property type="entry name" value="HATPase_c"/>
    <property type="match status" value="1"/>
</dbReference>
<evidence type="ECO:0000256" key="11">
    <source>
        <dbReference type="ARBA" id="ARBA00022989"/>
    </source>
</evidence>
<evidence type="ECO:0000256" key="4">
    <source>
        <dbReference type="ARBA" id="ARBA00022475"/>
    </source>
</evidence>
<dbReference type="InterPro" id="IPR011712">
    <property type="entry name" value="Sig_transdc_His_kin_sub3_dim/P"/>
</dbReference>
<dbReference type="Pfam" id="PF02518">
    <property type="entry name" value="HATPase_c"/>
    <property type="match status" value="1"/>
</dbReference>
<evidence type="ECO:0000256" key="1">
    <source>
        <dbReference type="ARBA" id="ARBA00000085"/>
    </source>
</evidence>
<gene>
    <name evidence="16" type="ORF">GCM10011499_18990</name>
</gene>
<dbReference type="EC" id="2.7.13.3" evidence="3"/>
<dbReference type="PANTHER" id="PTHR24421">
    <property type="entry name" value="NITRATE/NITRITE SENSOR PROTEIN NARX-RELATED"/>
    <property type="match status" value="1"/>
</dbReference>
<comment type="caution">
    <text evidence="16">The sequence shown here is derived from an EMBL/GenBank/DDBJ whole genome shotgun (WGS) entry which is preliminary data.</text>
</comment>
<feature type="transmembrane region" description="Helical" evidence="14">
    <location>
        <begin position="7"/>
        <end position="28"/>
    </location>
</feature>
<evidence type="ECO:0000256" key="3">
    <source>
        <dbReference type="ARBA" id="ARBA00012438"/>
    </source>
</evidence>
<keyword evidence="12" id="KW-0902">Two-component regulatory system</keyword>
<organism evidence="16 17">
    <name type="scientific">Pelagibacterium lentulum</name>
    <dbReference type="NCBI Taxonomy" id="2029865"/>
    <lineage>
        <taxon>Bacteria</taxon>
        <taxon>Pseudomonadati</taxon>
        <taxon>Pseudomonadota</taxon>
        <taxon>Alphaproteobacteria</taxon>
        <taxon>Hyphomicrobiales</taxon>
        <taxon>Devosiaceae</taxon>
        <taxon>Pelagibacterium</taxon>
    </lineage>
</organism>
<evidence type="ECO:0000256" key="13">
    <source>
        <dbReference type="ARBA" id="ARBA00023136"/>
    </source>
</evidence>
<evidence type="ECO:0000256" key="2">
    <source>
        <dbReference type="ARBA" id="ARBA00004651"/>
    </source>
</evidence>
<dbReference type="CDD" id="cd16917">
    <property type="entry name" value="HATPase_UhpB-NarQ-NarX-like"/>
    <property type="match status" value="1"/>
</dbReference>
<evidence type="ECO:0000256" key="8">
    <source>
        <dbReference type="ARBA" id="ARBA00022741"/>
    </source>
</evidence>
<keyword evidence="4" id="KW-1003">Cell membrane</keyword>
<dbReference type="GO" id="GO:0046983">
    <property type="term" value="F:protein dimerization activity"/>
    <property type="evidence" value="ECO:0007669"/>
    <property type="project" value="InterPro"/>
</dbReference>
<comment type="catalytic activity">
    <reaction evidence="1">
        <text>ATP + protein L-histidine = ADP + protein N-phospho-L-histidine.</text>
        <dbReference type="EC" id="2.7.13.3"/>
    </reaction>
</comment>
<dbReference type="GO" id="GO:0005886">
    <property type="term" value="C:plasma membrane"/>
    <property type="evidence" value="ECO:0007669"/>
    <property type="project" value="UniProtKB-SubCell"/>
</dbReference>
<dbReference type="InterPro" id="IPR033480">
    <property type="entry name" value="sCache_2"/>
</dbReference>
<dbReference type="InterPro" id="IPR036890">
    <property type="entry name" value="HATPase_C_sf"/>
</dbReference>
<keyword evidence="17" id="KW-1185">Reference proteome</keyword>
<keyword evidence="5" id="KW-0597">Phosphoprotein</keyword>
<keyword evidence="8" id="KW-0547">Nucleotide-binding</keyword>
<feature type="transmembrane region" description="Helical" evidence="14">
    <location>
        <begin position="203"/>
        <end position="224"/>
    </location>
</feature>
<evidence type="ECO:0000313" key="17">
    <source>
        <dbReference type="Proteomes" id="UP000596977"/>
    </source>
</evidence>
<evidence type="ECO:0000256" key="9">
    <source>
        <dbReference type="ARBA" id="ARBA00022777"/>
    </source>
</evidence>
<dbReference type="OrthoDB" id="9778496at2"/>
<evidence type="ECO:0000259" key="15">
    <source>
        <dbReference type="PROSITE" id="PS50109"/>
    </source>
</evidence>
<accession>A0A916RC90</accession>
<dbReference type="GO" id="GO:0005524">
    <property type="term" value="F:ATP binding"/>
    <property type="evidence" value="ECO:0007669"/>
    <property type="project" value="UniProtKB-KW"/>
</dbReference>
<keyword evidence="6" id="KW-0808">Transferase</keyword>
<dbReference type="InterPro" id="IPR017171">
    <property type="entry name" value="Sig_transdc_His_kinase_MctS"/>
</dbReference>
<dbReference type="Gene3D" id="3.30.565.10">
    <property type="entry name" value="Histidine kinase-like ATPase, C-terminal domain"/>
    <property type="match status" value="1"/>
</dbReference>
<evidence type="ECO:0000256" key="12">
    <source>
        <dbReference type="ARBA" id="ARBA00023012"/>
    </source>
</evidence>
<evidence type="ECO:0000256" key="6">
    <source>
        <dbReference type="ARBA" id="ARBA00022679"/>
    </source>
</evidence>
<dbReference type="RefSeq" id="WP_127074242.1">
    <property type="nucleotide sequence ID" value="NZ_BMKB01000003.1"/>
</dbReference>
<dbReference type="SMART" id="SM01049">
    <property type="entry name" value="Cache_2"/>
    <property type="match status" value="1"/>
</dbReference>
<dbReference type="InterPro" id="IPR050482">
    <property type="entry name" value="Sensor_HK_TwoCompSys"/>
</dbReference>
<keyword evidence="13 14" id="KW-0472">Membrane</keyword>
<dbReference type="InterPro" id="IPR005467">
    <property type="entry name" value="His_kinase_dom"/>
</dbReference>
<evidence type="ECO:0000256" key="7">
    <source>
        <dbReference type="ARBA" id="ARBA00022692"/>
    </source>
</evidence>
<evidence type="ECO:0000256" key="10">
    <source>
        <dbReference type="ARBA" id="ARBA00022840"/>
    </source>
</evidence>
<dbReference type="Pfam" id="PF07730">
    <property type="entry name" value="HisKA_3"/>
    <property type="match status" value="1"/>
</dbReference>
<keyword evidence="11 14" id="KW-1133">Transmembrane helix</keyword>
<evidence type="ECO:0000256" key="14">
    <source>
        <dbReference type="SAM" id="Phobius"/>
    </source>
</evidence>
<dbReference type="PIRSF" id="PIRSF037314">
    <property type="entry name" value="STHK_MctS"/>
    <property type="match status" value="1"/>
</dbReference>
<dbReference type="Gene3D" id="3.30.450.20">
    <property type="entry name" value="PAS domain"/>
    <property type="match status" value="1"/>
</dbReference>
<dbReference type="SUPFAM" id="SSF55874">
    <property type="entry name" value="ATPase domain of HSP90 chaperone/DNA topoisomerase II/histidine kinase"/>
    <property type="match status" value="1"/>
</dbReference>
<evidence type="ECO:0000256" key="5">
    <source>
        <dbReference type="ARBA" id="ARBA00022553"/>
    </source>
</evidence>
<dbReference type="Pfam" id="PF17200">
    <property type="entry name" value="sCache_2"/>
    <property type="match status" value="1"/>
</dbReference>
<comment type="subcellular location">
    <subcellularLocation>
        <location evidence="2">Cell membrane</location>
        <topology evidence="2">Multi-pass membrane protein</topology>
    </subcellularLocation>
</comment>
<dbReference type="PANTHER" id="PTHR24421:SF10">
    <property type="entry name" value="NITRATE_NITRITE SENSOR PROTEIN NARQ"/>
    <property type="match status" value="1"/>
</dbReference>
<protein>
    <recommendedName>
        <fullName evidence="3">histidine kinase</fullName>
        <ecNumber evidence="3">2.7.13.3</ecNumber>
    </recommendedName>
</protein>
<proteinExistence type="predicted"/>
<keyword evidence="7 14" id="KW-0812">Transmembrane</keyword>
<dbReference type="Gene3D" id="1.20.5.1930">
    <property type="match status" value="1"/>
</dbReference>
<dbReference type="Proteomes" id="UP000596977">
    <property type="component" value="Unassembled WGS sequence"/>
</dbReference>
<feature type="domain" description="Histidine kinase" evidence="15">
    <location>
        <begin position="253"/>
        <end position="452"/>
    </location>
</feature>
<evidence type="ECO:0000313" key="16">
    <source>
        <dbReference type="EMBL" id="GGA49321.1"/>
    </source>
</evidence>
<dbReference type="AlphaFoldDB" id="A0A916RC90"/>
<reference evidence="16 17" key="1">
    <citation type="journal article" date="2014" name="Int. J. Syst. Evol. Microbiol.">
        <title>Complete genome sequence of Corynebacterium casei LMG S-19264T (=DSM 44701T), isolated from a smear-ripened cheese.</title>
        <authorList>
            <consortium name="US DOE Joint Genome Institute (JGI-PGF)"/>
            <person name="Walter F."/>
            <person name="Albersmeier A."/>
            <person name="Kalinowski J."/>
            <person name="Ruckert C."/>
        </authorList>
    </citation>
    <scope>NUCLEOTIDE SEQUENCE [LARGE SCALE GENOMIC DNA]</scope>
    <source>
        <strain evidence="16 17">CGMCC 1.15896</strain>
    </source>
</reference>
<name>A0A916RC90_9HYPH</name>
<keyword evidence="10" id="KW-0067">ATP-binding</keyword>
<dbReference type="GO" id="GO:0000155">
    <property type="term" value="F:phosphorelay sensor kinase activity"/>
    <property type="evidence" value="ECO:0007669"/>
    <property type="project" value="InterPro"/>
</dbReference>
<dbReference type="InterPro" id="IPR003594">
    <property type="entry name" value="HATPase_dom"/>
</dbReference>
<dbReference type="PROSITE" id="PS50109">
    <property type="entry name" value="HIS_KIN"/>
    <property type="match status" value="1"/>
</dbReference>
<sequence length="463" mass="51387">MQLRHQILILAIVPLMLAILSITALVTWQSTNLARASIATFERNMLQAKQDELLNLTNLALSAINEIYVNAGPDDEQAKEQVRAILTALDYGEDGYFFAYDYDGYNIVHPRQTFRPGLNWMDLTDPDGDKVIYNLIEKAKQGGGLHYYKWDKPSEGVTADKLSFAVGLDKWRWMLGTGVYLDDVYAQTAAAHEDLRNTINSTFLTVVLIAVPAILIVFASWMFLNLHERRLADHKLKELTQRIIDTQEEERSRIARELHDGISQILIGVRYAIDLARRKVHSGGDEAYDAIDKGANALNGAIKEVRRLSHDLRPGALDDLGLSAAIEALTNNFSERTGIEVSLETVAFKNVLLPEAKTALYRVAQEALNNIERHANATAVSIRLLAPKGRVQMIVSDNGQGFNRRPGKKGEGLHGGMGLRNMQERMAHFGGQMLVETSGQGTTLRATMPKSVLIKQQSVADAA</sequence>